<accession>A0A6J4I3T6</accession>
<feature type="domain" description="Xylose isomerase-like TIM barrel" evidence="1">
    <location>
        <begin position="32"/>
        <end position="275"/>
    </location>
</feature>
<dbReference type="InterPro" id="IPR050312">
    <property type="entry name" value="IolE/XylAMocC-like"/>
</dbReference>
<proteinExistence type="predicted"/>
<dbReference type="InterPro" id="IPR013022">
    <property type="entry name" value="Xyl_isomerase-like_TIM-brl"/>
</dbReference>
<protein>
    <recommendedName>
        <fullName evidence="1">Xylose isomerase-like TIM barrel domain-containing protein</fullName>
    </recommendedName>
</protein>
<dbReference type="PANTHER" id="PTHR12110">
    <property type="entry name" value="HYDROXYPYRUVATE ISOMERASE"/>
    <property type="match status" value="1"/>
</dbReference>
<name>A0A6J4I3T6_9CHLR</name>
<evidence type="ECO:0000313" key="2">
    <source>
        <dbReference type="EMBL" id="CAA9240277.1"/>
    </source>
</evidence>
<dbReference type="Gene3D" id="3.20.20.150">
    <property type="entry name" value="Divalent-metal-dependent TIM barrel enzymes"/>
    <property type="match status" value="1"/>
</dbReference>
<dbReference type="InterPro" id="IPR036237">
    <property type="entry name" value="Xyl_isomerase-like_sf"/>
</dbReference>
<dbReference type="AlphaFoldDB" id="A0A6J4I3T6"/>
<reference evidence="2" key="1">
    <citation type="submission" date="2020-02" db="EMBL/GenBank/DDBJ databases">
        <authorList>
            <person name="Meier V. D."/>
        </authorList>
    </citation>
    <scope>NUCLEOTIDE SEQUENCE</scope>
    <source>
        <strain evidence="2">AVDCRST_MAG77</strain>
    </source>
</reference>
<dbReference type="Pfam" id="PF01261">
    <property type="entry name" value="AP_endonuc_2"/>
    <property type="match status" value="1"/>
</dbReference>
<dbReference type="EMBL" id="CADCTC010000095">
    <property type="protein sequence ID" value="CAA9240277.1"/>
    <property type="molecule type" value="Genomic_DNA"/>
</dbReference>
<sequence>MIATMTTTTAEPMSLGFSTWAMPKLPIDEQIAIVSESGYAAIELVSLPDTATDAHLLDAAERRRIRRLIEDAGLQLPSIAGHGHLWQADAEKRAAAELRVRNNIDLAADLAGADGPPCVVSMGYGKPDGYETEREPIAESFARMAEYAGSRGVVLALEPHVGQAIDRTERVIWLMERVGSPHFRLNLDNSHFEVIGEDLDEYVEPLVPLSVHTHVKDQRGRAPKHDFLVPGEGDFDYARYLGAMQRAGYRGAVTVEISKMIQTRPEYDPAEVARRSYQTLTAAAERAGVTLRTGRVSAATVSR</sequence>
<organism evidence="2">
    <name type="scientific">uncultured Chloroflexota bacterium</name>
    <dbReference type="NCBI Taxonomy" id="166587"/>
    <lineage>
        <taxon>Bacteria</taxon>
        <taxon>Bacillati</taxon>
        <taxon>Chloroflexota</taxon>
        <taxon>environmental samples</taxon>
    </lineage>
</organism>
<dbReference type="SUPFAM" id="SSF51658">
    <property type="entry name" value="Xylose isomerase-like"/>
    <property type="match status" value="1"/>
</dbReference>
<evidence type="ECO:0000259" key="1">
    <source>
        <dbReference type="Pfam" id="PF01261"/>
    </source>
</evidence>
<gene>
    <name evidence="2" type="ORF">AVDCRST_MAG77-1633</name>
</gene>